<dbReference type="Proteomes" id="UP000221165">
    <property type="component" value="Unassembled WGS sequence"/>
</dbReference>
<reference evidence="3 4" key="1">
    <citation type="journal article" date="2017" name="Int. J. Parasitol.">
        <title>The genome of the protozoan parasite Cystoisospora suis and a reverse vaccinology approach to identify vaccine candidates.</title>
        <authorList>
            <person name="Palmieri N."/>
            <person name="Shrestha A."/>
            <person name="Ruttkowski B."/>
            <person name="Beck T."/>
            <person name="Vogl C."/>
            <person name="Tomley F."/>
            <person name="Blake D.P."/>
            <person name="Joachim A."/>
        </authorList>
    </citation>
    <scope>NUCLEOTIDE SEQUENCE [LARGE SCALE GENOMIC DNA]</scope>
    <source>
        <strain evidence="3 4">Wien I</strain>
    </source>
</reference>
<evidence type="ECO:0000259" key="2">
    <source>
        <dbReference type="Pfam" id="PF15044"/>
    </source>
</evidence>
<dbReference type="AlphaFoldDB" id="A0A2C6L4V0"/>
<feature type="compositionally biased region" description="Polar residues" evidence="1">
    <location>
        <begin position="411"/>
        <end position="420"/>
    </location>
</feature>
<dbReference type="VEuPathDB" id="ToxoDB:CSUI_003308"/>
<sequence>MEVFSDQYIRIFVELPASSGLILAKQQLPREENVAILSSELHNDHGSKIPGKSTPSPTQTVSPAASAPHGADKRSSECRGRDDRNPKAQETHESSTSSPTLDLSSSSQADATGLLNGYHDSPPLLLLHDKPQSEVLLLPSSCTSSSPNRIVAEVALHETVSDLRWTLLELLPSCFFTNYTLHSHGRRLPEHIPFSSLGLMQGDTLKLVPGLYDERSIRLHLRRFREITGSDNVLLMRELPDPNDPAGPYGSFLKPLILRGENTLDCQADPHPYSLLQLPSDQTTESDSAEEDGSKDEDGEDEEEEEEEEESPRGVSTNGRKVSLQKNVVSVSSKGPKPHKPSRLPQNSKSSSIGPKNTRNAEETSRGNDDTSISPTRQTFLDEDKEETSMKDSSPTETHVGKRGRVDHDSNSCITTSIGSDSRHRARGSPQYHKRSKSKLGSVRGKKDSNARDKKALAEMTRKKRFHLTKLLFQYDGWKGAGCPDDQQHDTRGTEEISMRKIDKKNPHQQQKTRSSKERSSTHGNESRRSLARTVRKECEMLLKSPSTLEIPEKPTCLQSIKPSAFNPPPPARRLQGELSYLEVVTLEGVSLRIICREEGFVVSSLQLDKQKKKETS</sequence>
<feature type="non-terminal residue" evidence="3">
    <location>
        <position position="617"/>
    </location>
</feature>
<evidence type="ECO:0000256" key="1">
    <source>
        <dbReference type="SAM" id="MobiDB-lite"/>
    </source>
</evidence>
<dbReference type="Pfam" id="PF15044">
    <property type="entry name" value="CLU_N"/>
    <property type="match status" value="1"/>
</dbReference>
<feature type="compositionally biased region" description="Basic and acidic residues" evidence="1">
    <location>
        <begin position="515"/>
        <end position="534"/>
    </location>
</feature>
<feature type="compositionally biased region" description="Polar residues" evidence="1">
    <location>
        <begin position="314"/>
        <end position="333"/>
    </location>
</feature>
<keyword evidence="4" id="KW-1185">Reference proteome</keyword>
<feature type="compositionally biased region" description="Basic residues" evidence="1">
    <location>
        <begin position="424"/>
        <end position="438"/>
    </location>
</feature>
<dbReference type="GeneID" id="94426717"/>
<feature type="region of interest" description="Disordered" evidence="1">
    <location>
        <begin position="42"/>
        <end position="115"/>
    </location>
</feature>
<feature type="compositionally biased region" description="Acidic residues" evidence="1">
    <location>
        <begin position="287"/>
        <end position="310"/>
    </location>
</feature>
<proteinExistence type="predicted"/>
<dbReference type="EMBL" id="MIGC01001439">
    <property type="protein sequence ID" value="PHJ22858.1"/>
    <property type="molecule type" value="Genomic_DNA"/>
</dbReference>
<feature type="domain" description="Clustered mitochondria protein N-terminal" evidence="2">
    <location>
        <begin position="157"/>
        <end position="227"/>
    </location>
</feature>
<organism evidence="3 4">
    <name type="scientific">Cystoisospora suis</name>
    <dbReference type="NCBI Taxonomy" id="483139"/>
    <lineage>
        <taxon>Eukaryota</taxon>
        <taxon>Sar</taxon>
        <taxon>Alveolata</taxon>
        <taxon>Apicomplexa</taxon>
        <taxon>Conoidasida</taxon>
        <taxon>Coccidia</taxon>
        <taxon>Eucoccidiorida</taxon>
        <taxon>Eimeriorina</taxon>
        <taxon>Sarcocystidae</taxon>
        <taxon>Cystoisospora</taxon>
    </lineage>
</organism>
<evidence type="ECO:0000313" key="3">
    <source>
        <dbReference type="EMBL" id="PHJ22858.1"/>
    </source>
</evidence>
<feature type="region of interest" description="Disordered" evidence="1">
    <location>
        <begin position="268"/>
        <end position="461"/>
    </location>
</feature>
<feature type="compositionally biased region" description="Polar residues" evidence="1">
    <location>
        <begin position="53"/>
        <end position="63"/>
    </location>
</feature>
<feature type="compositionally biased region" description="Basic and acidic residues" evidence="1">
    <location>
        <begin position="359"/>
        <end position="369"/>
    </location>
</feature>
<feature type="compositionally biased region" description="Low complexity" evidence="1">
    <location>
        <begin position="94"/>
        <end position="107"/>
    </location>
</feature>
<feature type="compositionally biased region" description="Basic and acidic residues" evidence="1">
    <location>
        <begin position="486"/>
        <end position="506"/>
    </location>
</feature>
<evidence type="ECO:0000313" key="4">
    <source>
        <dbReference type="Proteomes" id="UP000221165"/>
    </source>
</evidence>
<feature type="compositionally biased region" description="Polar residues" evidence="1">
    <location>
        <begin position="370"/>
        <end position="379"/>
    </location>
</feature>
<feature type="compositionally biased region" description="Polar residues" evidence="1">
    <location>
        <begin position="344"/>
        <end position="358"/>
    </location>
</feature>
<feature type="region of interest" description="Disordered" evidence="1">
    <location>
        <begin position="479"/>
        <end position="534"/>
    </location>
</feature>
<accession>A0A2C6L4V0</accession>
<dbReference type="InterPro" id="IPR028275">
    <property type="entry name" value="CLU_N"/>
</dbReference>
<gene>
    <name evidence="3" type="ORF">CSUI_003308</name>
</gene>
<feature type="compositionally biased region" description="Basic and acidic residues" evidence="1">
    <location>
        <begin position="70"/>
        <end position="93"/>
    </location>
</feature>
<dbReference type="OrthoDB" id="330784at2759"/>
<dbReference type="PANTHER" id="PTHR12601">
    <property type="entry name" value="EUKARYOTIC TRANSLATION INITIATION FACTOR 3 SUBUNIT EIF-3"/>
    <property type="match status" value="1"/>
</dbReference>
<comment type="caution">
    <text evidence="3">The sequence shown here is derived from an EMBL/GenBank/DDBJ whole genome shotgun (WGS) entry which is preliminary data.</text>
</comment>
<dbReference type="InterPro" id="IPR023231">
    <property type="entry name" value="GSKIP_dom_sf"/>
</dbReference>
<dbReference type="RefSeq" id="XP_067924535.1">
    <property type="nucleotide sequence ID" value="XM_068063506.1"/>
</dbReference>
<dbReference type="InterPro" id="IPR027523">
    <property type="entry name" value="CLU_prot"/>
</dbReference>
<feature type="compositionally biased region" description="Basic and acidic residues" evidence="1">
    <location>
        <begin position="445"/>
        <end position="461"/>
    </location>
</feature>
<protein>
    <submittedName>
        <fullName evidence="3">Tetratricopeptide repeat-containing protein</fullName>
    </submittedName>
</protein>
<dbReference type="SUPFAM" id="SSF103107">
    <property type="entry name" value="Hypothetical protein c14orf129, hspc210"/>
    <property type="match status" value="1"/>
</dbReference>
<name>A0A2C6L4V0_9APIC</name>